<comment type="caution">
    <text evidence="6">The sequence shown here is derived from an EMBL/GenBank/DDBJ whole genome shotgun (WGS) entry which is preliminary data.</text>
</comment>
<keyword evidence="2" id="KW-0805">Transcription regulation</keyword>
<dbReference type="PROSITE" id="PS50931">
    <property type="entry name" value="HTH_LYSR"/>
    <property type="match status" value="1"/>
</dbReference>
<dbReference type="GO" id="GO:0032993">
    <property type="term" value="C:protein-DNA complex"/>
    <property type="evidence" value="ECO:0007669"/>
    <property type="project" value="TreeGrafter"/>
</dbReference>
<keyword evidence="3 6" id="KW-0238">DNA-binding</keyword>
<dbReference type="SUPFAM" id="SSF46785">
    <property type="entry name" value="Winged helix' DNA-binding domain"/>
    <property type="match status" value="1"/>
</dbReference>
<dbReference type="PANTHER" id="PTHR30346">
    <property type="entry name" value="TRANSCRIPTIONAL DUAL REGULATOR HCAR-RELATED"/>
    <property type="match status" value="1"/>
</dbReference>
<dbReference type="Pfam" id="PF03466">
    <property type="entry name" value="LysR_substrate"/>
    <property type="match status" value="1"/>
</dbReference>
<keyword evidence="4" id="KW-0804">Transcription</keyword>
<evidence type="ECO:0000259" key="5">
    <source>
        <dbReference type="PROSITE" id="PS50931"/>
    </source>
</evidence>
<evidence type="ECO:0000256" key="1">
    <source>
        <dbReference type="ARBA" id="ARBA00009437"/>
    </source>
</evidence>
<dbReference type="InterPro" id="IPR036390">
    <property type="entry name" value="WH_DNA-bd_sf"/>
</dbReference>
<reference evidence="6 7" key="1">
    <citation type="submission" date="2020-08" db="EMBL/GenBank/DDBJ databases">
        <title>Sequencing the genomes of 1000 actinobacteria strains.</title>
        <authorList>
            <person name="Klenk H.-P."/>
        </authorList>
    </citation>
    <scope>NUCLEOTIDE SEQUENCE [LARGE SCALE GENOMIC DNA]</scope>
    <source>
        <strain evidence="6 7">DSM 44230</strain>
    </source>
</reference>
<evidence type="ECO:0000256" key="2">
    <source>
        <dbReference type="ARBA" id="ARBA00023015"/>
    </source>
</evidence>
<evidence type="ECO:0000256" key="3">
    <source>
        <dbReference type="ARBA" id="ARBA00023125"/>
    </source>
</evidence>
<accession>A0A7W7FTE5</accession>
<gene>
    <name evidence="6" type="ORF">HNR67_003043</name>
</gene>
<evidence type="ECO:0000313" key="6">
    <source>
        <dbReference type="EMBL" id="MBB4676925.1"/>
    </source>
</evidence>
<dbReference type="GO" id="GO:0003700">
    <property type="term" value="F:DNA-binding transcription factor activity"/>
    <property type="evidence" value="ECO:0007669"/>
    <property type="project" value="InterPro"/>
</dbReference>
<dbReference type="SUPFAM" id="SSF53850">
    <property type="entry name" value="Periplasmic binding protein-like II"/>
    <property type="match status" value="1"/>
</dbReference>
<dbReference type="InterPro" id="IPR000847">
    <property type="entry name" value="LysR_HTH_N"/>
</dbReference>
<dbReference type="EMBL" id="JACHMH010000001">
    <property type="protein sequence ID" value="MBB4676925.1"/>
    <property type="molecule type" value="Genomic_DNA"/>
</dbReference>
<evidence type="ECO:0000256" key="4">
    <source>
        <dbReference type="ARBA" id="ARBA00023163"/>
    </source>
</evidence>
<dbReference type="GO" id="GO:0003677">
    <property type="term" value="F:DNA binding"/>
    <property type="evidence" value="ECO:0007669"/>
    <property type="project" value="UniProtKB-KW"/>
</dbReference>
<organism evidence="6 7">
    <name type="scientific">Crossiella cryophila</name>
    <dbReference type="NCBI Taxonomy" id="43355"/>
    <lineage>
        <taxon>Bacteria</taxon>
        <taxon>Bacillati</taxon>
        <taxon>Actinomycetota</taxon>
        <taxon>Actinomycetes</taxon>
        <taxon>Pseudonocardiales</taxon>
        <taxon>Pseudonocardiaceae</taxon>
        <taxon>Crossiella</taxon>
    </lineage>
</organism>
<dbReference type="RefSeq" id="WP_185002735.1">
    <property type="nucleotide sequence ID" value="NZ_BAAAUI010000012.1"/>
</dbReference>
<comment type="similarity">
    <text evidence="1">Belongs to the LysR transcriptional regulatory family.</text>
</comment>
<dbReference type="Gene3D" id="3.40.190.10">
    <property type="entry name" value="Periplasmic binding protein-like II"/>
    <property type="match status" value="2"/>
</dbReference>
<dbReference type="CDD" id="cd08423">
    <property type="entry name" value="PBP2_LTTR_like_6"/>
    <property type="match status" value="1"/>
</dbReference>
<dbReference type="InterPro" id="IPR036388">
    <property type="entry name" value="WH-like_DNA-bd_sf"/>
</dbReference>
<dbReference type="Proteomes" id="UP000533598">
    <property type="component" value="Unassembled WGS sequence"/>
</dbReference>
<proteinExistence type="inferred from homology"/>
<dbReference type="Pfam" id="PF00126">
    <property type="entry name" value="HTH_1"/>
    <property type="match status" value="1"/>
</dbReference>
<keyword evidence="7" id="KW-1185">Reference proteome</keyword>
<evidence type="ECO:0000313" key="7">
    <source>
        <dbReference type="Proteomes" id="UP000533598"/>
    </source>
</evidence>
<sequence length="295" mass="31122">MLDLPQLHALHAVHTQGSVRAAARTLHLTTSAVSQRLARLERELGKPMLERTGRGVRLTEAALVLVAHADRILAAVAEAEAAVEEKAGVVLGGVSVAAFSTAARALLPPALELVRARHPGLRVGLGELEPHEALPLVAGAELDLAIVQDWPDAPLELPGGLARAGLLDDVVDVVVPDDHRLGAVATLAELGGESWVSWPEGTGCRDWLRRVVGGADVVHSAGEHHTQLALVARGLGIAMMPRLGRGLLPGGVRVVELEPVSHRHVYAVWRVESARRPAIRAVLEAIDLAALELTG</sequence>
<dbReference type="InterPro" id="IPR005119">
    <property type="entry name" value="LysR_subst-bd"/>
</dbReference>
<dbReference type="AlphaFoldDB" id="A0A7W7FTE5"/>
<protein>
    <submittedName>
        <fullName evidence="6">DNA-binding transcriptional LysR family regulator</fullName>
    </submittedName>
</protein>
<dbReference type="PANTHER" id="PTHR30346:SF29">
    <property type="entry name" value="LYSR SUBSTRATE-BINDING"/>
    <property type="match status" value="1"/>
</dbReference>
<name>A0A7W7FTE5_9PSEU</name>
<dbReference type="Gene3D" id="1.10.10.10">
    <property type="entry name" value="Winged helix-like DNA-binding domain superfamily/Winged helix DNA-binding domain"/>
    <property type="match status" value="1"/>
</dbReference>
<feature type="domain" description="HTH lysR-type" evidence="5">
    <location>
        <begin position="2"/>
        <end position="59"/>
    </location>
</feature>